<proteinExistence type="predicted"/>
<dbReference type="EMBL" id="CAJNIZ010032224">
    <property type="protein sequence ID" value="CAE7535783.1"/>
    <property type="molecule type" value="Genomic_DNA"/>
</dbReference>
<dbReference type="OrthoDB" id="341259at2759"/>
<accession>A0A812TQF5</accession>
<sequence length="57" mass="6315">MVERRQRDTKEELLQASIAGRSDVCQGILVQQPSLLEACDRLGRTPLILAAMNGHPE</sequence>
<dbReference type="Proteomes" id="UP000649617">
    <property type="component" value="Unassembled WGS sequence"/>
</dbReference>
<protein>
    <submittedName>
        <fullName evidence="1">Uncharacterized protein</fullName>
    </submittedName>
</protein>
<name>A0A812TQF5_SYMPI</name>
<evidence type="ECO:0000313" key="2">
    <source>
        <dbReference type="Proteomes" id="UP000649617"/>
    </source>
</evidence>
<evidence type="ECO:0000313" key="1">
    <source>
        <dbReference type="EMBL" id="CAE7535783.1"/>
    </source>
</evidence>
<dbReference type="Gene3D" id="1.25.40.20">
    <property type="entry name" value="Ankyrin repeat-containing domain"/>
    <property type="match status" value="1"/>
</dbReference>
<keyword evidence="2" id="KW-1185">Reference proteome</keyword>
<gene>
    <name evidence="1" type="ORF">SPIL2461_LOCUS14155</name>
</gene>
<dbReference type="SUPFAM" id="SSF48403">
    <property type="entry name" value="Ankyrin repeat"/>
    <property type="match status" value="1"/>
</dbReference>
<dbReference type="InterPro" id="IPR036770">
    <property type="entry name" value="Ankyrin_rpt-contain_sf"/>
</dbReference>
<dbReference type="AlphaFoldDB" id="A0A812TQF5"/>
<reference evidence="1" key="1">
    <citation type="submission" date="2021-02" db="EMBL/GenBank/DDBJ databases">
        <authorList>
            <person name="Dougan E. K."/>
            <person name="Rhodes N."/>
            <person name="Thang M."/>
            <person name="Chan C."/>
        </authorList>
    </citation>
    <scope>NUCLEOTIDE SEQUENCE</scope>
</reference>
<organism evidence="1 2">
    <name type="scientific">Symbiodinium pilosum</name>
    <name type="common">Dinoflagellate</name>
    <dbReference type="NCBI Taxonomy" id="2952"/>
    <lineage>
        <taxon>Eukaryota</taxon>
        <taxon>Sar</taxon>
        <taxon>Alveolata</taxon>
        <taxon>Dinophyceae</taxon>
        <taxon>Suessiales</taxon>
        <taxon>Symbiodiniaceae</taxon>
        <taxon>Symbiodinium</taxon>
    </lineage>
</organism>
<comment type="caution">
    <text evidence="1">The sequence shown here is derived from an EMBL/GenBank/DDBJ whole genome shotgun (WGS) entry which is preliminary data.</text>
</comment>
<feature type="non-terminal residue" evidence="1">
    <location>
        <position position="1"/>
    </location>
</feature>